<evidence type="ECO:0000259" key="1">
    <source>
        <dbReference type="Pfam" id="PF00501"/>
    </source>
</evidence>
<dbReference type="InterPro" id="IPR042099">
    <property type="entry name" value="ANL_N_sf"/>
</dbReference>
<sequence length="433" mass="46655">MTGHRLDDWIAARLGLDTPGAPGTAQLRATQLQRLNETLAWARRHSPFWQTHLAGTPDVLHSLDALAGLPLLTVEQVRQQGPALCCLPQGDFERVITLQSSATTGPAKRLYFTRDDLDATADFFAAGMAHIVPPGGTVLLLMPGDRPGTVGDLLGQGLARLGSACISLGFLRDVDALHETIRTHAVACVVGLPWQVLAAARAGGRIPGLTSVLLSADRAPRWLVDELRQRLECEIFLHWGMTETGLGGAVECPAHDGLHPRLLDLHLEVIHPDSGTPLPPGEPGELVLTTLARRGMPLIRYRTGDLARLLPGPCACGSPLPRLENPTRRRSPSLALVTGDLVDETVLDDAVMQTPGLLACRLELLTVEGREVLRIHACGGAMEDIAARVQAVPGCQSLPLDIRQHRLESLLADTPPKRTIRRIVHKEPLHAAV</sequence>
<reference evidence="2 3" key="1">
    <citation type="journal article" date="2013" name="J. Bacteriol.">
        <title>Roles of HynAB and Ech, the only two hydrogenases found in the model sulfate reducer Desulfovibrio gigas.</title>
        <authorList>
            <person name="Morais-Silva F.O."/>
            <person name="Santos C.I."/>
            <person name="Rodrigues R."/>
            <person name="Pereira I.A."/>
            <person name="Rodrigues-Pousada C."/>
        </authorList>
    </citation>
    <scope>NUCLEOTIDE SEQUENCE [LARGE SCALE GENOMIC DNA]</scope>
    <source>
        <strain evidence="3">ATCC 19364 / DSM 1382 / NCIMB 9332 / VKM B-1759</strain>
    </source>
</reference>
<dbReference type="OrthoDB" id="5484550at2"/>
<keyword evidence="3" id="KW-1185">Reference proteome</keyword>
<dbReference type="eggNOG" id="COG1541">
    <property type="taxonomic scope" value="Bacteria"/>
</dbReference>
<name>T2G884_MEGG1</name>
<accession>T2G884</accession>
<dbReference type="EMBL" id="CP006585">
    <property type="protein sequence ID" value="AGW12800.1"/>
    <property type="molecule type" value="Genomic_DNA"/>
</dbReference>
<evidence type="ECO:0000313" key="3">
    <source>
        <dbReference type="Proteomes" id="UP000016587"/>
    </source>
</evidence>
<gene>
    <name evidence="2" type="ORF">DGI_0910</name>
</gene>
<dbReference type="NCBIfam" id="NF045666">
    <property type="entry name" value="DVU1553_fam_AMP"/>
    <property type="match status" value="1"/>
</dbReference>
<dbReference type="Pfam" id="PF00501">
    <property type="entry name" value="AMP-binding"/>
    <property type="match status" value="1"/>
</dbReference>
<dbReference type="Gene3D" id="3.40.50.12780">
    <property type="entry name" value="N-terminal domain of ligase-like"/>
    <property type="match status" value="1"/>
</dbReference>
<evidence type="ECO:0000313" key="2">
    <source>
        <dbReference type="EMBL" id="AGW12800.1"/>
    </source>
</evidence>
<dbReference type="InterPro" id="IPR000873">
    <property type="entry name" value="AMP-dep_synth/lig_dom"/>
</dbReference>
<dbReference type="PANTHER" id="PTHR36932:SF1">
    <property type="entry name" value="CAPSULAR POLYSACCHARIDE BIOSYNTHESIS PROTEIN"/>
    <property type="match status" value="1"/>
</dbReference>
<dbReference type="PANTHER" id="PTHR36932">
    <property type="entry name" value="CAPSULAR POLYSACCHARIDE BIOSYNTHESIS PROTEIN"/>
    <property type="match status" value="1"/>
</dbReference>
<organism evidence="2 3">
    <name type="scientific">Megalodesulfovibrio gigas (strain ATCC 19364 / DSM 1382 / NCIMB 9332 / VKM B-1759)</name>
    <name type="common">Desulfovibrio gigas</name>
    <dbReference type="NCBI Taxonomy" id="1121448"/>
    <lineage>
        <taxon>Bacteria</taxon>
        <taxon>Pseudomonadati</taxon>
        <taxon>Thermodesulfobacteriota</taxon>
        <taxon>Desulfovibrionia</taxon>
        <taxon>Desulfovibrionales</taxon>
        <taxon>Desulfovibrionaceae</taxon>
        <taxon>Megalodesulfovibrio</taxon>
    </lineage>
</organism>
<dbReference type="SUPFAM" id="SSF56801">
    <property type="entry name" value="Acetyl-CoA synthetase-like"/>
    <property type="match status" value="1"/>
</dbReference>
<protein>
    <submittedName>
        <fullName evidence="2">Putative coenzyme F390 synthetase-like protein</fullName>
    </submittedName>
</protein>
<dbReference type="Proteomes" id="UP000016587">
    <property type="component" value="Chromosome"/>
</dbReference>
<dbReference type="STRING" id="1121448.DGI_0910"/>
<feature type="domain" description="AMP-dependent synthetase/ligase" evidence="1">
    <location>
        <begin position="171"/>
        <end position="288"/>
    </location>
</feature>
<dbReference type="KEGG" id="dgg:DGI_0910"/>
<dbReference type="InterPro" id="IPR053158">
    <property type="entry name" value="CapK_Type1_Caps_Biosynth"/>
</dbReference>
<dbReference type="AlphaFoldDB" id="T2G884"/>
<proteinExistence type="predicted"/>
<dbReference type="RefSeq" id="WP_021759502.1">
    <property type="nucleotide sequence ID" value="NC_022444.1"/>
</dbReference>
<dbReference type="HOGENOM" id="CLU_035301_0_0_7"/>
<dbReference type="PATRIC" id="fig|1121448.10.peg.909"/>
<reference evidence="3" key="2">
    <citation type="submission" date="2013-07" db="EMBL/GenBank/DDBJ databases">
        <authorList>
            <person name="Morais-Silva F.O."/>
            <person name="Rezende A.M."/>
            <person name="Pimentel C."/>
            <person name="Resende D.M."/>
            <person name="Santos C.I."/>
            <person name="Clemente C."/>
            <person name="de Oliveira L.M."/>
            <person name="da Silva S.M."/>
            <person name="Costa D.A."/>
            <person name="Varela-Raposo A."/>
            <person name="Horacio E.C.A."/>
            <person name="Matos M."/>
            <person name="Flores O."/>
            <person name="Ruiz J.C."/>
            <person name="Rodrigues-Pousada C."/>
        </authorList>
    </citation>
    <scope>NUCLEOTIDE SEQUENCE [LARGE SCALE GENOMIC DNA]</scope>
    <source>
        <strain evidence="3">ATCC 19364 / DSM 1382 / NCIMB 9332 / VKM B-1759</strain>
    </source>
</reference>